<gene>
    <name evidence="1" type="ORF">OBBRIDRAFT_461214</name>
</gene>
<reference evidence="1 2" key="1">
    <citation type="submission" date="2016-07" db="EMBL/GenBank/DDBJ databases">
        <title>Draft genome of the white-rot fungus Obba rivulosa 3A-2.</title>
        <authorList>
            <consortium name="DOE Joint Genome Institute"/>
            <person name="Miettinen O."/>
            <person name="Riley R."/>
            <person name="Acob R."/>
            <person name="Barry K."/>
            <person name="Cullen D."/>
            <person name="De Vries R."/>
            <person name="Hainaut M."/>
            <person name="Hatakka A."/>
            <person name="Henrissat B."/>
            <person name="Hilden K."/>
            <person name="Kuo R."/>
            <person name="Labutti K."/>
            <person name="Lipzen A."/>
            <person name="Makela M.R."/>
            <person name="Sandor L."/>
            <person name="Spatafora J.W."/>
            <person name="Grigoriev I.V."/>
            <person name="Hibbett D.S."/>
        </authorList>
    </citation>
    <scope>NUCLEOTIDE SEQUENCE [LARGE SCALE GENOMIC DNA]</scope>
    <source>
        <strain evidence="1 2">3A-2</strain>
    </source>
</reference>
<accession>A0A8E2DM57</accession>
<sequence length="210" mass="23816">MSLRKQPSILNVQHDRIVLTSCQTGMKSKLRIVPLGGGMISHAHKWLKECHHKSLPLIKRHWQLLTLFFLSAVISCIGWSLQIRPNVPVSTLSKIRQNQTLYLTTRLIDIIPTKGMMTLEWTIVDYQVSIDNQNNLMPYENQDSCPDITIHFVADLLVSTGSQITAPDTQPDTFLILNGKDWTTSHGNKLDRRSNNTIFRTDLLLCGAGR</sequence>
<dbReference type="Proteomes" id="UP000250043">
    <property type="component" value="Unassembled WGS sequence"/>
</dbReference>
<evidence type="ECO:0000313" key="1">
    <source>
        <dbReference type="EMBL" id="OCH92307.1"/>
    </source>
</evidence>
<name>A0A8E2DM57_9APHY</name>
<protein>
    <submittedName>
        <fullName evidence="1">Uncharacterized protein</fullName>
    </submittedName>
</protein>
<organism evidence="1 2">
    <name type="scientific">Obba rivulosa</name>
    <dbReference type="NCBI Taxonomy" id="1052685"/>
    <lineage>
        <taxon>Eukaryota</taxon>
        <taxon>Fungi</taxon>
        <taxon>Dikarya</taxon>
        <taxon>Basidiomycota</taxon>
        <taxon>Agaricomycotina</taxon>
        <taxon>Agaricomycetes</taxon>
        <taxon>Polyporales</taxon>
        <taxon>Gelatoporiaceae</taxon>
        <taxon>Obba</taxon>
    </lineage>
</organism>
<keyword evidence="2" id="KW-1185">Reference proteome</keyword>
<dbReference type="OrthoDB" id="2923771at2759"/>
<dbReference type="EMBL" id="KV722371">
    <property type="protein sequence ID" value="OCH92307.1"/>
    <property type="molecule type" value="Genomic_DNA"/>
</dbReference>
<dbReference type="AlphaFoldDB" id="A0A8E2DM57"/>
<evidence type="ECO:0000313" key="2">
    <source>
        <dbReference type="Proteomes" id="UP000250043"/>
    </source>
</evidence>
<proteinExistence type="predicted"/>